<keyword evidence="2 8" id="KW-0963">Cytoplasm</keyword>
<keyword evidence="5 8" id="KW-0342">GTP-binding</keyword>
<dbReference type="SMART" id="SM00865">
    <property type="entry name" value="Tubulin_C"/>
    <property type="match status" value="1"/>
</dbReference>
<comment type="similarity">
    <text evidence="1 8 10">Belongs to the FtsZ family.</text>
</comment>
<dbReference type="InterPro" id="IPR018316">
    <property type="entry name" value="Tubulin/FtsZ_2-layer-sand-dom"/>
</dbReference>
<dbReference type="PROSITE" id="PS01134">
    <property type="entry name" value="FTSZ_1"/>
    <property type="match status" value="1"/>
</dbReference>
<dbReference type="PRINTS" id="PR00423">
    <property type="entry name" value="CELLDVISFTSZ"/>
</dbReference>
<reference evidence="14" key="1">
    <citation type="submission" date="2020-10" db="EMBL/GenBank/DDBJ databases">
        <authorList>
            <person name="Gilroy R."/>
        </authorList>
    </citation>
    <scope>NUCLEOTIDE SEQUENCE</scope>
    <source>
        <strain evidence="14">ChiSjej1B19-7085</strain>
    </source>
</reference>
<dbReference type="Gene3D" id="3.30.1330.20">
    <property type="entry name" value="Tubulin/FtsZ, C-terminal domain"/>
    <property type="match status" value="1"/>
</dbReference>
<dbReference type="InterPro" id="IPR003008">
    <property type="entry name" value="Tubulin_FtsZ_GTPase"/>
</dbReference>
<comment type="caution">
    <text evidence="14">The sequence shown here is derived from an EMBL/GenBank/DDBJ whole genome shotgun (WGS) entry which is preliminary data.</text>
</comment>
<comment type="subunit">
    <text evidence="8">Homodimer. Polymerizes to form a dynamic ring structure in a strictly GTP-dependent manner. Interacts directly with several other division proteins.</text>
</comment>
<feature type="region of interest" description="Disordered" evidence="11">
    <location>
        <begin position="318"/>
        <end position="354"/>
    </location>
</feature>
<evidence type="ECO:0000259" key="13">
    <source>
        <dbReference type="SMART" id="SM00865"/>
    </source>
</evidence>
<evidence type="ECO:0000313" key="14">
    <source>
        <dbReference type="EMBL" id="HIR56859.1"/>
    </source>
</evidence>
<evidence type="ECO:0000256" key="11">
    <source>
        <dbReference type="SAM" id="MobiDB-lite"/>
    </source>
</evidence>
<dbReference type="EMBL" id="DVHF01000050">
    <property type="protein sequence ID" value="HIR56859.1"/>
    <property type="molecule type" value="Genomic_DNA"/>
</dbReference>
<comment type="function">
    <text evidence="8 10">Essential cell division protein that forms a contractile ring structure (Z ring) at the future cell division site. The regulation of the ring assembly controls the timing and the location of cell division. One of the functions of the FtsZ ring is to recruit other cell division proteins to the septum to produce a new cell wall between the dividing cells. Binds GTP and shows GTPase activity.</text>
</comment>
<dbReference type="GO" id="GO:0051258">
    <property type="term" value="P:protein polymerization"/>
    <property type="evidence" value="ECO:0007669"/>
    <property type="project" value="UniProtKB-UniRule"/>
</dbReference>
<sequence>MSFEIANDIENNVQIKIIGVGGGGGNAVDRMVTVGVHGVEFITVNTDKQALNRSKASQKIQIGEKVTHGKGAGSKPEMGQKAADESREAIAAAIRGSDMVFITAGMGGGTGTGAAPVVAEIARDMGILTVGVVTKPFAFEGRRRMEQAEGGIAALREHVDSLVVIPNERLKLVSEQRITLANAFSVADDVLRQGVQSISDLIQLPGIVNLDFADVTTVMKDAGYAHMGVGRASGKDKAQQAASAAISSPLLETSINGAKGVIINITASPDISMDEVDVASKMISDNVHEDANIIWGVAFDENMDDEMSVTVIATGFPTHDGTALPEEEAPKASAQPQEQPAAAQQAQSIDDDDTDFINIMDIFGRGRK</sequence>
<feature type="binding site" evidence="8">
    <location>
        <begin position="22"/>
        <end position="26"/>
    </location>
    <ligand>
        <name>GTP</name>
        <dbReference type="ChEBI" id="CHEBI:37565"/>
    </ligand>
</feature>
<dbReference type="PROSITE" id="PS01135">
    <property type="entry name" value="FTSZ_2"/>
    <property type="match status" value="1"/>
</dbReference>
<feature type="binding site" evidence="8">
    <location>
        <position position="188"/>
    </location>
    <ligand>
        <name>GTP</name>
        <dbReference type="ChEBI" id="CHEBI:37565"/>
    </ligand>
</feature>
<feature type="compositionally biased region" description="Low complexity" evidence="11">
    <location>
        <begin position="331"/>
        <end position="347"/>
    </location>
</feature>
<keyword evidence="4 8" id="KW-0547">Nucleotide-binding</keyword>
<evidence type="ECO:0000256" key="1">
    <source>
        <dbReference type="ARBA" id="ARBA00009690"/>
    </source>
</evidence>
<dbReference type="PANTHER" id="PTHR30314">
    <property type="entry name" value="CELL DIVISION PROTEIN FTSZ-RELATED"/>
    <property type="match status" value="1"/>
</dbReference>
<protein>
    <recommendedName>
        <fullName evidence="8 9">Cell division protein FtsZ</fullName>
    </recommendedName>
</protein>
<keyword evidence="3 8" id="KW-0132">Cell division</keyword>
<organism evidence="14 15">
    <name type="scientific">Candidatus Gallacutalibacter pullicola</name>
    <dbReference type="NCBI Taxonomy" id="2840830"/>
    <lineage>
        <taxon>Bacteria</taxon>
        <taxon>Bacillati</taxon>
        <taxon>Bacillota</taxon>
        <taxon>Clostridia</taxon>
        <taxon>Eubacteriales</taxon>
        <taxon>Candidatus Gallacutalibacter</taxon>
    </lineage>
</organism>
<evidence type="ECO:0000256" key="3">
    <source>
        <dbReference type="ARBA" id="ARBA00022618"/>
    </source>
</evidence>
<dbReference type="PANTHER" id="PTHR30314:SF3">
    <property type="entry name" value="MITOCHONDRIAL DIVISION PROTEIN FSZA"/>
    <property type="match status" value="1"/>
</dbReference>
<feature type="binding site" evidence="8">
    <location>
        <begin position="109"/>
        <end position="111"/>
    </location>
    <ligand>
        <name>GTP</name>
        <dbReference type="ChEBI" id="CHEBI:37565"/>
    </ligand>
</feature>
<keyword evidence="7 8" id="KW-0131">Cell cycle</keyword>
<dbReference type="HAMAP" id="MF_00909">
    <property type="entry name" value="FtsZ"/>
    <property type="match status" value="1"/>
</dbReference>
<comment type="subcellular location">
    <subcellularLocation>
        <location evidence="8">Cytoplasm</location>
    </subcellularLocation>
    <text evidence="8">Assembles at midcell at the inner surface of the cytoplasmic membrane.</text>
</comment>
<dbReference type="Pfam" id="PF12327">
    <property type="entry name" value="FtsZ_C"/>
    <property type="match status" value="1"/>
</dbReference>
<proteinExistence type="inferred from homology"/>
<dbReference type="SUPFAM" id="SSF55307">
    <property type="entry name" value="Tubulin C-terminal domain-like"/>
    <property type="match status" value="1"/>
</dbReference>
<evidence type="ECO:0000256" key="7">
    <source>
        <dbReference type="ARBA" id="ARBA00023306"/>
    </source>
</evidence>
<reference evidence="14" key="2">
    <citation type="journal article" date="2021" name="PeerJ">
        <title>Extensive microbial diversity within the chicken gut microbiome revealed by metagenomics and culture.</title>
        <authorList>
            <person name="Gilroy R."/>
            <person name="Ravi A."/>
            <person name="Getino M."/>
            <person name="Pursley I."/>
            <person name="Horton D.L."/>
            <person name="Alikhan N.F."/>
            <person name="Baker D."/>
            <person name="Gharbi K."/>
            <person name="Hall N."/>
            <person name="Watson M."/>
            <person name="Adriaenssens E.M."/>
            <person name="Foster-Nyarko E."/>
            <person name="Jarju S."/>
            <person name="Secka A."/>
            <person name="Antonio M."/>
            <person name="Oren A."/>
            <person name="Chaudhuri R.R."/>
            <person name="La Ragione R."/>
            <person name="Hildebrand F."/>
            <person name="Pallen M.J."/>
        </authorList>
    </citation>
    <scope>NUCLEOTIDE SEQUENCE</scope>
    <source>
        <strain evidence="14">ChiSjej1B19-7085</strain>
    </source>
</reference>
<evidence type="ECO:0000313" key="15">
    <source>
        <dbReference type="Proteomes" id="UP000886785"/>
    </source>
</evidence>
<dbReference type="InterPro" id="IPR000158">
    <property type="entry name" value="Cell_div_FtsZ"/>
</dbReference>
<dbReference type="GO" id="GO:0005737">
    <property type="term" value="C:cytoplasm"/>
    <property type="evidence" value="ECO:0007669"/>
    <property type="project" value="UniProtKB-SubCell"/>
</dbReference>
<dbReference type="AlphaFoldDB" id="A0A9D1J1A2"/>
<dbReference type="InterPro" id="IPR024757">
    <property type="entry name" value="FtsZ_C"/>
</dbReference>
<feature type="domain" description="Tubulin/FtsZ 2-layer sandwich" evidence="13">
    <location>
        <begin position="208"/>
        <end position="325"/>
    </location>
</feature>
<gene>
    <name evidence="8 14" type="primary">ftsZ</name>
    <name evidence="14" type="ORF">IAA54_04260</name>
</gene>
<dbReference type="Pfam" id="PF00091">
    <property type="entry name" value="Tubulin"/>
    <property type="match status" value="1"/>
</dbReference>
<dbReference type="Proteomes" id="UP000886785">
    <property type="component" value="Unassembled WGS sequence"/>
</dbReference>
<dbReference type="InterPro" id="IPR008280">
    <property type="entry name" value="Tub_FtsZ_C"/>
</dbReference>
<evidence type="ECO:0000256" key="6">
    <source>
        <dbReference type="ARBA" id="ARBA00023210"/>
    </source>
</evidence>
<evidence type="ECO:0000256" key="5">
    <source>
        <dbReference type="ARBA" id="ARBA00023134"/>
    </source>
</evidence>
<dbReference type="Gene3D" id="3.40.50.1440">
    <property type="entry name" value="Tubulin/FtsZ, GTPase domain"/>
    <property type="match status" value="1"/>
</dbReference>
<dbReference type="SMART" id="SM00864">
    <property type="entry name" value="Tubulin"/>
    <property type="match status" value="1"/>
</dbReference>
<evidence type="ECO:0000256" key="4">
    <source>
        <dbReference type="ARBA" id="ARBA00022741"/>
    </source>
</evidence>
<name>A0A9D1J1A2_9FIRM</name>
<dbReference type="GO" id="GO:0032153">
    <property type="term" value="C:cell division site"/>
    <property type="evidence" value="ECO:0007669"/>
    <property type="project" value="UniProtKB-UniRule"/>
</dbReference>
<evidence type="ECO:0000256" key="10">
    <source>
        <dbReference type="RuleBase" id="RU000631"/>
    </source>
</evidence>
<feature type="binding site" evidence="8">
    <location>
        <position position="140"/>
    </location>
    <ligand>
        <name>GTP</name>
        <dbReference type="ChEBI" id="CHEBI:37565"/>
    </ligand>
</feature>
<dbReference type="FunFam" id="3.40.50.1440:FF:000023">
    <property type="entry name" value="Cell division protein FtsZ"/>
    <property type="match status" value="1"/>
</dbReference>
<dbReference type="InterPro" id="IPR020805">
    <property type="entry name" value="Cell_div_FtsZ_CS"/>
</dbReference>
<dbReference type="SUPFAM" id="SSF52490">
    <property type="entry name" value="Tubulin nucleotide-binding domain-like"/>
    <property type="match status" value="1"/>
</dbReference>
<dbReference type="GO" id="GO:0003924">
    <property type="term" value="F:GTPase activity"/>
    <property type="evidence" value="ECO:0007669"/>
    <property type="project" value="UniProtKB-UniRule"/>
</dbReference>
<evidence type="ECO:0000259" key="12">
    <source>
        <dbReference type="SMART" id="SM00864"/>
    </source>
</evidence>
<dbReference type="InterPro" id="IPR045061">
    <property type="entry name" value="FtsZ/CetZ"/>
</dbReference>
<evidence type="ECO:0000256" key="9">
    <source>
        <dbReference type="NCBIfam" id="TIGR00065"/>
    </source>
</evidence>
<dbReference type="InterPro" id="IPR036525">
    <property type="entry name" value="Tubulin/FtsZ_GTPase_sf"/>
</dbReference>
<evidence type="ECO:0000256" key="2">
    <source>
        <dbReference type="ARBA" id="ARBA00022490"/>
    </source>
</evidence>
<evidence type="ECO:0000256" key="8">
    <source>
        <dbReference type="HAMAP-Rule" id="MF_00909"/>
    </source>
</evidence>
<keyword evidence="6 8" id="KW-0717">Septation</keyword>
<dbReference type="CDD" id="cd02201">
    <property type="entry name" value="FtsZ_type1"/>
    <property type="match status" value="1"/>
</dbReference>
<dbReference type="GO" id="GO:0000917">
    <property type="term" value="P:division septum assembly"/>
    <property type="evidence" value="ECO:0007669"/>
    <property type="project" value="UniProtKB-KW"/>
</dbReference>
<accession>A0A9D1J1A2</accession>
<feature type="domain" description="Tubulin/FtsZ GTPase" evidence="12">
    <location>
        <begin position="14"/>
        <end position="206"/>
    </location>
</feature>
<dbReference type="InterPro" id="IPR037103">
    <property type="entry name" value="Tubulin/FtsZ-like_C"/>
</dbReference>
<dbReference type="GO" id="GO:0005525">
    <property type="term" value="F:GTP binding"/>
    <property type="evidence" value="ECO:0007669"/>
    <property type="project" value="UniProtKB-UniRule"/>
</dbReference>
<dbReference type="NCBIfam" id="TIGR00065">
    <property type="entry name" value="ftsZ"/>
    <property type="match status" value="1"/>
</dbReference>
<dbReference type="GO" id="GO:0043093">
    <property type="term" value="P:FtsZ-dependent cytokinesis"/>
    <property type="evidence" value="ECO:0007669"/>
    <property type="project" value="UniProtKB-UniRule"/>
</dbReference>
<feature type="binding site" evidence="8">
    <location>
        <position position="144"/>
    </location>
    <ligand>
        <name>GTP</name>
        <dbReference type="ChEBI" id="CHEBI:37565"/>
    </ligand>
</feature>